<organism evidence="2 3">
    <name type="scientific">Aspergillus tubingensis (strain CBS 134.48)</name>
    <dbReference type="NCBI Taxonomy" id="767770"/>
    <lineage>
        <taxon>Eukaryota</taxon>
        <taxon>Fungi</taxon>
        <taxon>Dikarya</taxon>
        <taxon>Ascomycota</taxon>
        <taxon>Pezizomycotina</taxon>
        <taxon>Eurotiomycetes</taxon>
        <taxon>Eurotiomycetidae</taxon>
        <taxon>Eurotiales</taxon>
        <taxon>Aspergillaceae</taxon>
        <taxon>Aspergillus</taxon>
        <taxon>Aspergillus subgen. Circumdati</taxon>
    </lineage>
</organism>
<accession>A0A1L9NKF0</accession>
<reference evidence="3" key="1">
    <citation type="journal article" date="2017" name="Genome Biol.">
        <title>Comparative genomics reveals high biological diversity and specific adaptations in the industrially and medically important fungal genus Aspergillus.</title>
        <authorList>
            <person name="de Vries R.P."/>
            <person name="Riley R."/>
            <person name="Wiebenga A."/>
            <person name="Aguilar-Osorio G."/>
            <person name="Amillis S."/>
            <person name="Uchima C.A."/>
            <person name="Anderluh G."/>
            <person name="Asadollahi M."/>
            <person name="Askin M."/>
            <person name="Barry K."/>
            <person name="Battaglia E."/>
            <person name="Bayram O."/>
            <person name="Benocci T."/>
            <person name="Braus-Stromeyer S.A."/>
            <person name="Caldana C."/>
            <person name="Canovas D."/>
            <person name="Cerqueira G.C."/>
            <person name="Chen F."/>
            <person name="Chen W."/>
            <person name="Choi C."/>
            <person name="Clum A."/>
            <person name="Dos Santos R.A."/>
            <person name="Damasio A.R."/>
            <person name="Diallinas G."/>
            <person name="Emri T."/>
            <person name="Fekete E."/>
            <person name="Flipphi M."/>
            <person name="Freyberg S."/>
            <person name="Gallo A."/>
            <person name="Gournas C."/>
            <person name="Habgood R."/>
            <person name="Hainaut M."/>
            <person name="Harispe M.L."/>
            <person name="Henrissat B."/>
            <person name="Hilden K.S."/>
            <person name="Hope R."/>
            <person name="Hossain A."/>
            <person name="Karabika E."/>
            <person name="Karaffa L."/>
            <person name="Karanyi Z."/>
            <person name="Krasevec N."/>
            <person name="Kuo A."/>
            <person name="Kusch H."/>
            <person name="LaButti K."/>
            <person name="Lagendijk E.L."/>
            <person name="Lapidus A."/>
            <person name="Levasseur A."/>
            <person name="Lindquist E."/>
            <person name="Lipzen A."/>
            <person name="Logrieco A.F."/>
            <person name="MacCabe A."/>
            <person name="Maekelae M.R."/>
            <person name="Malavazi I."/>
            <person name="Melin P."/>
            <person name="Meyer V."/>
            <person name="Mielnichuk N."/>
            <person name="Miskei M."/>
            <person name="Molnar A.P."/>
            <person name="Mule G."/>
            <person name="Ngan C.Y."/>
            <person name="Orejas M."/>
            <person name="Orosz E."/>
            <person name="Ouedraogo J.P."/>
            <person name="Overkamp K.M."/>
            <person name="Park H.-S."/>
            <person name="Perrone G."/>
            <person name="Piumi F."/>
            <person name="Punt P.J."/>
            <person name="Ram A.F."/>
            <person name="Ramon A."/>
            <person name="Rauscher S."/>
            <person name="Record E."/>
            <person name="Riano-Pachon D.M."/>
            <person name="Robert V."/>
            <person name="Roehrig J."/>
            <person name="Ruller R."/>
            <person name="Salamov A."/>
            <person name="Salih N.S."/>
            <person name="Samson R.A."/>
            <person name="Sandor E."/>
            <person name="Sanguinetti M."/>
            <person name="Schuetze T."/>
            <person name="Sepcic K."/>
            <person name="Shelest E."/>
            <person name="Sherlock G."/>
            <person name="Sophianopoulou V."/>
            <person name="Squina F.M."/>
            <person name="Sun H."/>
            <person name="Susca A."/>
            <person name="Todd R.B."/>
            <person name="Tsang A."/>
            <person name="Unkles S.E."/>
            <person name="van de Wiele N."/>
            <person name="van Rossen-Uffink D."/>
            <person name="Oliveira J.V."/>
            <person name="Vesth T.C."/>
            <person name="Visser J."/>
            <person name="Yu J.-H."/>
            <person name="Zhou M."/>
            <person name="Andersen M.R."/>
            <person name="Archer D.B."/>
            <person name="Baker S.E."/>
            <person name="Benoit I."/>
            <person name="Brakhage A.A."/>
            <person name="Braus G.H."/>
            <person name="Fischer R."/>
            <person name="Frisvad J.C."/>
            <person name="Goldman G.H."/>
            <person name="Houbraken J."/>
            <person name="Oakley B."/>
            <person name="Pocsi I."/>
            <person name="Scazzocchio C."/>
            <person name="Seiboth B."/>
            <person name="vanKuyk P.A."/>
            <person name="Wortman J."/>
            <person name="Dyer P.S."/>
            <person name="Grigoriev I.V."/>
        </authorList>
    </citation>
    <scope>NUCLEOTIDE SEQUENCE [LARGE SCALE GENOMIC DNA]</scope>
    <source>
        <strain evidence="3">CBS 134.48</strain>
    </source>
</reference>
<dbReference type="AlphaFoldDB" id="A0A1L9NKF0"/>
<evidence type="ECO:0000256" key="1">
    <source>
        <dbReference type="SAM" id="MobiDB-lite"/>
    </source>
</evidence>
<name>A0A1L9NKF0_ASPTC</name>
<protein>
    <submittedName>
        <fullName evidence="2">Uncharacterized protein</fullName>
    </submittedName>
</protein>
<sequence length="137" mass="14771">MMVSSSRRQEIALYSGVDRTATEEGQSPRPLTLALRISLLVDRTITDLFALIEFEENSARNNMSDPRSNRSKQETEEYVGEATVGIRANVKSIKQMTSSSEAAKARRMASAVAALDKAAQAAMEDPSGSGSGNQNTS</sequence>
<dbReference type="VEuPathDB" id="FungiDB:ASPTUDRAFT_917866"/>
<keyword evidence="3" id="KW-1185">Reference proteome</keyword>
<dbReference type="Proteomes" id="UP000184304">
    <property type="component" value="Unassembled WGS sequence"/>
</dbReference>
<evidence type="ECO:0000313" key="2">
    <source>
        <dbReference type="EMBL" id="OJI89768.1"/>
    </source>
</evidence>
<proteinExistence type="predicted"/>
<dbReference type="EMBL" id="KV878177">
    <property type="protein sequence ID" value="OJI89768.1"/>
    <property type="molecule type" value="Genomic_DNA"/>
</dbReference>
<evidence type="ECO:0000313" key="3">
    <source>
        <dbReference type="Proteomes" id="UP000184304"/>
    </source>
</evidence>
<feature type="region of interest" description="Disordered" evidence="1">
    <location>
        <begin position="114"/>
        <end position="137"/>
    </location>
</feature>
<feature type="region of interest" description="Disordered" evidence="1">
    <location>
        <begin position="56"/>
        <end position="80"/>
    </location>
</feature>
<gene>
    <name evidence="2" type="ORF">ASPTUDRAFT_917866</name>
</gene>